<dbReference type="SUPFAM" id="SSF51261">
    <property type="entry name" value="Duplicated hybrid motif"/>
    <property type="match status" value="1"/>
</dbReference>
<dbReference type="GO" id="GO:0004222">
    <property type="term" value="F:metalloendopeptidase activity"/>
    <property type="evidence" value="ECO:0007669"/>
    <property type="project" value="TreeGrafter"/>
</dbReference>
<evidence type="ECO:0000313" key="4">
    <source>
        <dbReference type="EMBL" id="EHQ07705.1"/>
    </source>
</evidence>
<evidence type="ECO:0000256" key="2">
    <source>
        <dbReference type="SAM" id="SignalP"/>
    </source>
</evidence>
<feature type="region of interest" description="Disordered" evidence="1">
    <location>
        <begin position="87"/>
        <end position="115"/>
    </location>
</feature>
<evidence type="ECO:0000256" key="1">
    <source>
        <dbReference type="SAM" id="MobiDB-lite"/>
    </source>
</evidence>
<evidence type="ECO:0000313" key="5">
    <source>
        <dbReference type="Proteomes" id="UP000005737"/>
    </source>
</evidence>
<dbReference type="PANTHER" id="PTHR21666">
    <property type="entry name" value="PEPTIDASE-RELATED"/>
    <property type="match status" value="1"/>
</dbReference>
<feature type="domain" description="M23ase beta-sheet core" evidence="3">
    <location>
        <begin position="276"/>
        <end position="370"/>
    </location>
</feature>
<organism evidence="4 5">
    <name type="scientific">Leptonema illini DSM 21528</name>
    <dbReference type="NCBI Taxonomy" id="929563"/>
    <lineage>
        <taxon>Bacteria</taxon>
        <taxon>Pseudomonadati</taxon>
        <taxon>Spirochaetota</taxon>
        <taxon>Spirochaetia</taxon>
        <taxon>Leptospirales</taxon>
        <taxon>Leptospiraceae</taxon>
        <taxon>Leptonema</taxon>
    </lineage>
</organism>
<dbReference type="STRING" id="183.GCA_002009735_01087"/>
<dbReference type="PANTHER" id="PTHR21666:SF287">
    <property type="entry name" value="CYTOPLASMIC MEMBRANE PROTEIN"/>
    <property type="match status" value="1"/>
</dbReference>
<dbReference type="InterPro" id="IPR011055">
    <property type="entry name" value="Dup_hybrid_motif"/>
</dbReference>
<dbReference type="AlphaFoldDB" id="H2CEU1"/>
<proteinExistence type="predicted"/>
<keyword evidence="5" id="KW-1185">Reference proteome</keyword>
<dbReference type="Pfam" id="PF01551">
    <property type="entry name" value="Peptidase_M23"/>
    <property type="match status" value="1"/>
</dbReference>
<dbReference type="Gene3D" id="2.70.70.10">
    <property type="entry name" value="Glucose Permease (Domain IIA)"/>
    <property type="match status" value="1"/>
</dbReference>
<gene>
    <name evidence="4" type="ORF">Lepil_3040</name>
</gene>
<feature type="chain" id="PRO_5003560727" evidence="2">
    <location>
        <begin position="26"/>
        <end position="379"/>
    </location>
</feature>
<feature type="signal peptide" evidence="2">
    <location>
        <begin position="1"/>
        <end position="25"/>
    </location>
</feature>
<name>H2CEU1_9LEPT</name>
<protein>
    <submittedName>
        <fullName evidence="4">Peptidase M23</fullName>
    </submittedName>
</protein>
<dbReference type="Proteomes" id="UP000005737">
    <property type="component" value="Unassembled WGS sequence"/>
</dbReference>
<dbReference type="EMBL" id="JH597773">
    <property type="protein sequence ID" value="EHQ07705.1"/>
    <property type="molecule type" value="Genomic_DNA"/>
</dbReference>
<feature type="compositionally biased region" description="Basic and acidic residues" evidence="1">
    <location>
        <begin position="90"/>
        <end position="115"/>
    </location>
</feature>
<keyword evidence="2" id="KW-0732">Signal</keyword>
<accession>H2CEU1</accession>
<dbReference type="InterPro" id="IPR050570">
    <property type="entry name" value="Cell_wall_metabolism_enzyme"/>
</dbReference>
<dbReference type="InterPro" id="IPR016047">
    <property type="entry name" value="M23ase_b-sheet_dom"/>
</dbReference>
<evidence type="ECO:0000259" key="3">
    <source>
        <dbReference type="Pfam" id="PF01551"/>
    </source>
</evidence>
<sequence length="379" mass="42760">MYLIRMKRKLFFIAPLLFLSSLLVAQSPPRHTLRIGPTVMHAPKGWRPATAQRREFDFGEHRLIVFSRSFSRGDLCYVEIVRRPASKASPKSEEQTAEKDAHTENPRSERASQTEKIGEAVDLIEHHLYYKGSIQRQVHLHAFSDGWQGLFLIPPDQNGDTYLTWTQKVKADTRKDVFHLPVHLKSFPESKSVLPFAKEFVDPDKSKAAVLAKRLEEERAMKGRAFSHRSAWAFTNELSHPRDMHYITSPFYASRLNQRYKDEGGKRTYLPPVRSIHRGLDFRGVTGAPIFAIAPGTVVLAHDMHFEGGFTLVDHGNGIFTGYMHQHRIHVKVGDTVKAGQLIGDVGATGMVTGAHLHLAIWVQGIPGDPLSLLSLPLR</sequence>
<dbReference type="CDD" id="cd12797">
    <property type="entry name" value="M23_peptidase"/>
    <property type="match status" value="1"/>
</dbReference>
<reference evidence="4 5" key="1">
    <citation type="submission" date="2011-10" db="EMBL/GenBank/DDBJ databases">
        <title>The Improved High-Quality Draft genome of Leptonema illini DSM 21528.</title>
        <authorList>
            <consortium name="US DOE Joint Genome Institute (JGI-PGF)"/>
            <person name="Lucas S."/>
            <person name="Copeland A."/>
            <person name="Lapidus A."/>
            <person name="Glavina del Rio T."/>
            <person name="Dalin E."/>
            <person name="Tice H."/>
            <person name="Bruce D."/>
            <person name="Goodwin L."/>
            <person name="Pitluck S."/>
            <person name="Peters L."/>
            <person name="Mikhailova N."/>
            <person name="Held B."/>
            <person name="Kyrpides N."/>
            <person name="Mavromatis K."/>
            <person name="Ivanova N."/>
            <person name="Markowitz V."/>
            <person name="Cheng J.-F."/>
            <person name="Hugenholtz P."/>
            <person name="Woyke T."/>
            <person name="Wu D."/>
            <person name="Gronow S."/>
            <person name="Wellnitz S."/>
            <person name="Brambilla E.-M."/>
            <person name="Klenk H.-P."/>
            <person name="Eisen J.A."/>
        </authorList>
    </citation>
    <scope>NUCLEOTIDE SEQUENCE [LARGE SCALE GENOMIC DNA]</scope>
    <source>
        <strain evidence="4 5">DSM 21528</strain>
    </source>
</reference>
<dbReference type="HOGENOM" id="CLU_729184_0_0_12"/>